<feature type="compositionally biased region" description="Polar residues" evidence="1">
    <location>
        <begin position="135"/>
        <end position="148"/>
    </location>
</feature>
<organism evidence="3 4">
    <name type="scientific">Aspergillus ellipticus CBS 707.79</name>
    <dbReference type="NCBI Taxonomy" id="1448320"/>
    <lineage>
        <taxon>Eukaryota</taxon>
        <taxon>Fungi</taxon>
        <taxon>Dikarya</taxon>
        <taxon>Ascomycota</taxon>
        <taxon>Pezizomycotina</taxon>
        <taxon>Eurotiomycetes</taxon>
        <taxon>Eurotiomycetidae</taxon>
        <taxon>Eurotiales</taxon>
        <taxon>Aspergillaceae</taxon>
        <taxon>Aspergillus</taxon>
        <taxon>Aspergillus subgen. Circumdati</taxon>
    </lineage>
</organism>
<dbReference type="OrthoDB" id="515692at2759"/>
<feature type="domain" description="DUF7730" evidence="2">
    <location>
        <begin position="72"/>
        <end position="292"/>
    </location>
</feature>
<dbReference type="Proteomes" id="UP000247810">
    <property type="component" value="Unassembled WGS sequence"/>
</dbReference>
<dbReference type="VEuPathDB" id="FungiDB:BO71DRAFT_302605"/>
<feature type="compositionally biased region" description="Low complexity" evidence="1">
    <location>
        <begin position="40"/>
        <end position="58"/>
    </location>
</feature>
<sequence length="393" mass="43437">MRHFDAWLLRDPYSIFHYYPTGRRWPEAVRELIHDRQICSPPSSSSNNNNDNDNASPSPSIPAMDPSAARASQPLSPFFTRLPPEIRLMIYAHVFDAPTIHLVQIRNQIRHVRCAAPAPLDQHRQCCPTTIARWRNSSNSGVPKTTPLQPQPQPQPQPHHQNNHNHNQHQHQHQKLYPHTHPSLPSTLSTLTPSLLTTCRAIYTEALPLLYTTPTFDTDDLHALLSFLAMLSPTARASLKHLTVQFSPVWQPLSGQENAVSVYAHTHNDALWTRVWAAVARCKGLEELQLGLDLGSVSGNGLGGVLGGGLLEFGRGAGWVKPLVGVRGLKAFELGVRVRVDRAARRVLEGDGEGGGGGEGKLGGLVRDVRALREWLGGRMCEGRRGEDEDVDV</sequence>
<dbReference type="PANTHER" id="PTHR38790:SF4">
    <property type="entry name" value="2EXR DOMAIN-CONTAINING PROTEIN"/>
    <property type="match status" value="1"/>
</dbReference>
<feature type="compositionally biased region" description="Basic residues" evidence="1">
    <location>
        <begin position="161"/>
        <end position="178"/>
    </location>
</feature>
<dbReference type="AlphaFoldDB" id="A0A319DWP6"/>
<reference evidence="3 4" key="1">
    <citation type="submission" date="2018-02" db="EMBL/GenBank/DDBJ databases">
        <title>The genomes of Aspergillus section Nigri reveals drivers in fungal speciation.</title>
        <authorList>
            <consortium name="DOE Joint Genome Institute"/>
            <person name="Vesth T.C."/>
            <person name="Nybo J."/>
            <person name="Theobald S."/>
            <person name="Brandl J."/>
            <person name="Frisvad J.C."/>
            <person name="Nielsen K.F."/>
            <person name="Lyhne E.K."/>
            <person name="Kogle M.E."/>
            <person name="Kuo A."/>
            <person name="Riley R."/>
            <person name="Clum A."/>
            <person name="Nolan M."/>
            <person name="Lipzen A."/>
            <person name="Salamov A."/>
            <person name="Henrissat B."/>
            <person name="Wiebenga A."/>
            <person name="De vries R.P."/>
            <person name="Grigoriev I.V."/>
            <person name="Mortensen U.H."/>
            <person name="Andersen M.R."/>
            <person name="Baker S.E."/>
        </authorList>
    </citation>
    <scope>NUCLEOTIDE SEQUENCE [LARGE SCALE GENOMIC DNA]</scope>
    <source>
        <strain evidence="3 4">CBS 707.79</strain>
    </source>
</reference>
<proteinExistence type="predicted"/>
<gene>
    <name evidence="3" type="ORF">BO71DRAFT_302605</name>
</gene>
<dbReference type="STRING" id="1448320.A0A319DWP6"/>
<feature type="region of interest" description="Disordered" evidence="1">
    <location>
        <begin position="38"/>
        <end position="75"/>
    </location>
</feature>
<dbReference type="InterPro" id="IPR056632">
    <property type="entry name" value="DUF7730"/>
</dbReference>
<evidence type="ECO:0000313" key="3">
    <source>
        <dbReference type="EMBL" id="PYH95833.1"/>
    </source>
</evidence>
<dbReference type="PANTHER" id="PTHR38790">
    <property type="entry name" value="2EXR DOMAIN-CONTAINING PROTEIN-RELATED"/>
    <property type="match status" value="1"/>
</dbReference>
<protein>
    <recommendedName>
        <fullName evidence="2">DUF7730 domain-containing protein</fullName>
    </recommendedName>
</protein>
<evidence type="ECO:0000313" key="4">
    <source>
        <dbReference type="Proteomes" id="UP000247810"/>
    </source>
</evidence>
<dbReference type="EMBL" id="KZ825847">
    <property type="protein sequence ID" value="PYH95833.1"/>
    <property type="molecule type" value="Genomic_DNA"/>
</dbReference>
<evidence type="ECO:0000259" key="2">
    <source>
        <dbReference type="Pfam" id="PF24864"/>
    </source>
</evidence>
<keyword evidence="4" id="KW-1185">Reference proteome</keyword>
<accession>A0A319DWP6</accession>
<feature type="non-terminal residue" evidence="3">
    <location>
        <position position="393"/>
    </location>
</feature>
<dbReference type="Pfam" id="PF24864">
    <property type="entry name" value="DUF7730"/>
    <property type="match status" value="1"/>
</dbReference>
<name>A0A319DWP6_9EURO</name>
<evidence type="ECO:0000256" key="1">
    <source>
        <dbReference type="SAM" id="MobiDB-lite"/>
    </source>
</evidence>
<feature type="region of interest" description="Disordered" evidence="1">
    <location>
        <begin position="133"/>
        <end position="183"/>
    </location>
</feature>